<accession>A0ABT4VFJ0</accession>
<dbReference type="SUPFAM" id="SSF89155">
    <property type="entry name" value="TorD-like"/>
    <property type="match status" value="1"/>
</dbReference>
<protein>
    <submittedName>
        <fullName evidence="1">Molecular chaperone TorD family protein</fullName>
    </submittedName>
</protein>
<evidence type="ECO:0000313" key="1">
    <source>
        <dbReference type="EMBL" id="MDA3968786.1"/>
    </source>
</evidence>
<evidence type="ECO:0000313" key="2">
    <source>
        <dbReference type="Proteomes" id="UP001210261"/>
    </source>
</evidence>
<dbReference type="Proteomes" id="UP001210261">
    <property type="component" value="Unassembled WGS sequence"/>
</dbReference>
<name>A0ABT4VFJ0_9HELI</name>
<sequence>MIQDLTPIERENLTNARILYYDFFYGLFVFEMLDNRGEVLKQQLQVISQALIDENLLENIQHLQNEVSTNNTKRFIEEHSKMFALPFGAKQVGMHLSHYYENCVGGDSLLKIKALVKQSDVRVDTSLFKETEEHLGFICGFISYLLKNNQDELAKEVFLLAKDAFFGLCKELQERRDSDLYLDIALILESFLKFESEIIK</sequence>
<dbReference type="RefSeq" id="WP_271021082.1">
    <property type="nucleotide sequence ID" value="NZ_JAQHXR010000002.1"/>
</dbReference>
<gene>
    <name evidence="1" type="ORF">PF021_03745</name>
</gene>
<dbReference type="Gene3D" id="1.10.3480.10">
    <property type="entry name" value="TorD-like"/>
    <property type="match status" value="1"/>
</dbReference>
<reference evidence="1 2" key="1">
    <citation type="submission" date="2023-01" db="EMBL/GenBank/DDBJ databases">
        <title>Description of Helicobacter ibis sp. nov. isolated from faecal droppings of black-faced ibis (Theristicus melanopis).</title>
        <authorList>
            <person name="Lopez-Cantillo M."/>
            <person name="Vidal-Veuthey B."/>
            <person name="Mella A."/>
            <person name="De La Haba R."/>
            <person name="Collado L."/>
        </authorList>
    </citation>
    <scope>NUCLEOTIDE SEQUENCE [LARGE SCALE GENOMIC DNA]</scope>
    <source>
        <strain evidence="1 2">A82</strain>
    </source>
</reference>
<dbReference type="EMBL" id="JAQHXR010000002">
    <property type="protein sequence ID" value="MDA3968786.1"/>
    <property type="molecule type" value="Genomic_DNA"/>
</dbReference>
<dbReference type="InterPro" id="IPR020945">
    <property type="entry name" value="DMSO/NO3_reduct_chaperone"/>
</dbReference>
<dbReference type="InterPro" id="IPR036411">
    <property type="entry name" value="TorD-like_sf"/>
</dbReference>
<proteinExistence type="predicted"/>
<dbReference type="Pfam" id="PF02613">
    <property type="entry name" value="Nitrate_red_del"/>
    <property type="match status" value="1"/>
</dbReference>
<organism evidence="1 2">
    <name type="scientific">Helicobacter ibis</name>
    <dbReference type="NCBI Taxonomy" id="2962633"/>
    <lineage>
        <taxon>Bacteria</taxon>
        <taxon>Pseudomonadati</taxon>
        <taxon>Campylobacterota</taxon>
        <taxon>Epsilonproteobacteria</taxon>
        <taxon>Campylobacterales</taxon>
        <taxon>Helicobacteraceae</taxon>
        <taxon>Helicobacter</taxon>
    </lineage>
</organism>
<comment type="caution">
    <text evidence="1">The sequence shown here is derived from an EMBL/GenBank/DDBJ whole genome shotgun (WGS) entry which is preliminary data.</text>
</comment>
<keyword evidence="2" id="KW-1185">Reference proteome</keyword>